<comment type="caution">
    <text evidence="2">The sequence shown here is derived from an EMBL/GenBank/DDBJ whole genome shotgun (WGS) entry which is preliminary data.</text>
</comment>
<keyword evidence="3" id="KW-1185">Reference proteome</keyword>
<evidence type="ECO:0000313" key="2">
    <source>
        <dbReference type="EMBL" id="MEW2363423.1"/>
    </source>
</evidence>
<proteinExistence type="predicted"/>
<accession>A0ABV3LVE0</accession>
<evidence type="ECO:0000313" key="3">
    <source>
        <dbReference type="Proteomes" id="UP001553843"/>
    </source>
</evidence>
<dbReference type="EMBL" id="JBEYRS010000005">
    <property type="protein sequence ID" value="MEW2363423.1"/>
    <property type="molecule type" value="Genomic_DNA"/>
</dbReference>
<feature type="region of interest" description="Disordered" evidence="1">
    <location>
        <begin position="1"/>
        <end position="128"/>
    </location>
</feature>
<feature type="compositionally biased region" description="Low complexity" evidence="1">
    <location>
        <begin position="41"/>
        <end position="112"/>
    </location>
</feature>
<dbReference type="RefSeq" id="WP_359778855.1">
    <property type="nucleotide sequence ID" value="NZ_JBEYRR010000005.1"/>
</dbReference>
<evidence type="ECO:0000256" key="1">
    <source>
        <dbReference type="SAM" id="MobiDB-lite"/>
    </source>
</evidence>
<gene>
    <name evidence="2" type="ORF">AB0887_15920</name>
</gene>
<dbReference type="Proteomes" id="UP001553843">
    <property type="component" value="Unassembled WGS sequence"/>
</dbReference>
<reference evidence="2 3" key="1">
    <citation type="submission" date="2024-06" db="EMBL/GenBank/DDBJ databases">
        <title>The Natural Products Discovery Center: Release of the First 8490 Sequenced Strains for Exploring Actinobacteria Biosynthetic Diversity.</title>
        <authorList>
            <person name="Kalkreuter E."/>
            <person name="Kautsar S.A."/>
            <person name="Yang D."/>
            <person name="Bader C.D."/>
            <person name="Teijaro C.N."/>
            <person name="Fluegel L."/>
            <person name="Davis C.M."/>
            <person name="Simpson J.R."/>
            <person name="Lauterbach L."/>
            <person name="Steele A.D."/>
            <person name="Gui C."/>
            <person name="Meng S."/>
            <person name="Li G."/>
            <person name="Viehrig K."/>
            <person name="Ye F."/>
            <person name="Su P."/>
            <person name="Kiefer A.F."/>
            <person name="Nichols A."/>
            <person name="Cepeda A.J."/>
            <person name="Yan W."/>
            <person name="Fan B."/>
            <person name="Jiang Y."/>
            <person name="Adhikari A."/>
            <person name="Zheng C.-J."/>
            <person name="Schuster L."/>
            <person name="Cowan T.M."/>
            <person name="Smanski M.J."/>
            <person name="Chevrette M.G."/>
            <person name="De Carvalho L.P.S."/>
            <person name="Shen B."/>
        </authorList>
    </citation>
    <scope>NUCLEOTIDE SEQUENCE [LARGE SCALE GENOMIC DNA]</scope>
    <source>
        <strain evidence="2 3">NPDC047833</strain>
    </source>
</reference>
<protein>
    <submittedName>
        <fullName evidence="2">Uncharacterized protein</fullName>
    </submittedName>
</protein>
<organism evidence="2 3">
    <name type="scientific">Streptomyces huasconensis</name>
    <dbReference type="NCBI Taxonomy" id="1854574"/>
    <lineage>
        <taxon>Bacteria</taxon>
        <taxon>Bacillati</taxon>
        <taxon>Actinomycetota</taxon>
        <taxon>Actinomycetes</taxon>
        <taxon>Kitasatosporales</taxon>
        <taxon>Streptomycetaceae</taxon>
        <taxon>Streptomyces</taxon>
    </lineage>
</organism>
<sequence>MTPTDMGPTHVPTSRRRRTLVMVPASAESVPPRARQAEPHQQTYGQQTYQQQTYEQQAYEQQAYERQPYEQQAYERQPYDRQAQQQQTYQPQPFRQQPQPTQPSQQTYQQPRQPQPPDPPIYRALVHHWADRGRTLPGRHDPEWVRLVAPPVARSQFSASRDPRGDGR</sequence>
<name>A0ABV3LVE0_9ACTN</name>